<dbReference type="EMBL" id="CAJOBH010045380">
    <property type="protein sequence ID" value="CAF4351213.1"/>
    <property type="molecule type" value="Genomic_DNA"/>
</dbReference>
<feature type="non-terminal residue" evidence="3">
    <location>
        <position position="1"/>
    </location>
</feature>
<proteinExistence type="predicted"/>
<gene>
    <name evidence="2" type="ORF">BYL167_LOCUS29509</name>
    <name evidence="3" type="ORF">SMN809_LOCUS33033</name>
    <name evidence="4" type="ORF">SMN809_LOCUS33068</name>
</gene>
<dbReference type="EMBL" id="CAJOBI010071139">
    <property type="protein sequence ID" value="CAF4458696.1"/>
    <property type="molecule type" value="Genomic_DNA"/>
</dbReference>
<dbReference type="Proteomes" id="UP000681967">
    <property type="component" value="Unassembled WGS sequence"/>
</dbReference>
<evidence type="ECO:0000313" key="4">
    <source>
        <dbReference type="EMBL" id="CAF4458696.1"/>
    </source>
</evidence>
<accession>A0A8S2WSG5</accession>
<organism evidence="3 5">
    <name type="scientific">Rotaria magnacalcarata</name>
    <dbReference type="NCBI Taxonomy" id="392030"/>
    <lineage>
        <taxon>Eukaryota</taxon>
        <taxon>Metazoa</taxon>
        <taxon>Spiralia</taxon>
        <taxon>Gnathifera</taxon>
        <taxon>Rotifera</taxon>
        <taxon>Eurotatoria</taxon>
        <taxon>Bdelloidea</taxon>
        <taxon>Philodinida</taxon>
        <taxon>Philodinidae</taxon>
        <taxon>Rotaria</taxon>
    </lineage>
</organism>
<evidence type="ECO:0000313" key="2">
    <source>
        <dbReference type="EMBL" id="CAF4351213.1"/>
    </source>
</evidence>
<protein>
    <submittedName>
        <fullName evidence="3">Uncharacterized protein</fullName>
    </submittedName>
</protein>
<comment type="caution">
    <text evidence="3">The sequence shown here is derived from an EMBL/GenBank/DDBJ whole genome shotgun (WGS) entry which is preliminary data.</text>
</comment>
<dbReference type="AlphaFoldDB" id="A0A8S2WSG5"/>
<dbReference type="EMBL" id="CAJOBI010070986">
    <property type="protein sequence ID" value="CAF4457934.1"/>
    <property type="molecule type" value="Genomic_DNA"/>
</dbReference>
<evidence type="ECO:0000313" key="5">
    <source>
        <dbReference type="Proteomes" id="UP000676336"/>
    </source>
</evidence>
<reference evidence="3" key="1">
    <citation type="submission" date="2021-02" db="EMBL/GenBank/DDBJ databases">
        <authorList>
            <person name="Nowell W R."/>
        </authorList>
    </citation>
    <scope>NUCLEOTIDE SEQUENCE</scope>
</reference>
<dbReference type="Proteomes" id="UP000676336">
    <property type="component" value="Unassembled WGS sequence"/>
</dbReference>
<evidence type="ECO:0000313" key="3">
    <source>
        <dbReference type="EMBL" id="CAF4457934.1"/>
    </source>
</evidence>
<sequence>MTGASVSESTNTMLSSSVSSISTSVASVASTLSSSNPTDT</sequence>
<evidence type="ECO:0000256" key="1">
    <source>
        <dbReference type="SAM" id="MobiDB-lite"/>
    </source>
</evidence>
<name>A0A8S2WSG5_9BILA</name>
<feature type="region of interest" description="Disordered" evidence="1">
    <location>
        <begin position="1"/>
        <end position="40"/>
    </location>
</feature>